<name>A0A9P4TX01_9PEZI</name>
<reference evidence="1" key="1">
    <citation type="journal article" date="2020" name="Stud. Mycol.">
        <title>101 Dothideomycetes genomes: a test case for predicting lifestyles and emergence of pathogens.</title>
        <authorList>
            <person name="Haridas S."/>
            <person name="Albert R."/>
            <person name="Binder M."/>
            <person name="Bloem J."/>
            <person name="Labutti K."/>
            <person name="Salamov A."/>
            <person name="Andreopoulos B."/>
            <person name="Baker S."/>
            <person name="Barry K."/>
            <person name="Bills G."/>
            <person name="Bluhm B."/>
            <person name="Cannon C."/>
            <person name="Castanera R."/>
            <person name="Culley D."/>
            <person name="Daum C."/>
            <person name="Ezra D."/>
            <person name="Gonzalez J."/>
            <person name="Henrissat B."/>
            <person name="Kuo A."/>
            <person name="Liang C."/>
            <person name="Lipzen A."/>
            <person name="Lutzoni F."/>
            <person name="Magnuson J."/>
            <person name="Mondo S."/>
            <person name="Nolan M."/>
            <person name="Ohm R."/>
            <person name="Pangilinan J."/>
            <person name="Park H.-J."/>
            <person name="Ramirez L."/>
            <person name="Alfaro M."/>
            <person name="Sun H."/>
            <person name="Tritt A."/>
            <person name="Yoshinaga Y."/>
            <person name="Zwiers L.-H."/>
            <person name="Turgeon B."/>
            <person name="Goodwin S."/>
            <person name="Spatafora J."/>
            <person name="Crous P."/>
            <person name="Grigoriev I."/>
        </authorList>
    </citation>
    <scope>NUCLEOTIDE SEQUENCE</scope>
    <source>
        <strain evidence="1">CBS 130266</strain>
    </source>
</reference>
<sequence length="227" mass="26479">MQRKVLEMWVKLPLCARTPKSFKLLHHIINTHDLYQHVRSLEILHVGRADQDGDPDELMTDDITSIPGSAGTLRQILRRCSNIRQLTVSAHWRLESLDEGDPRRAGEENPVDEWLGLIIQGYDLIGMIAKEPLQKITIMYHDIEIPSDLSEDLEELWLEQMDHLGADSINRDEPVRVVFEPEQKERLFDNRARDLLWMEGKDKDLKYHPSWESFSVVERSEGWHLSP</sequence>
<organism evidence="1 2">
    <name type="scientific">Tothia fuscella</name>
    <dbReference type="NCBI Taxonomy" id="1048955"/>
    <lineage>
        <taxon>Eukaryota</taxon>
        <taxon>Fungi</taxon>
        <taxon>Dikarya</taxon>
        <taxon>Ascomycota</taxon>
        <taxon>Pezizomycotina</taxon>
        <taxon>Dothideomycetes</taxon>
        <taxon>Pleosporomycetidae</taxon>
        <taxon>Venturiales</taxon>
        <taxon>Cylindrosympodiaceae</taxon>
        <taxon>Tothia</taxon>
    </lineage>
</organism>
<accession>A0A9P4TX01</accession>
<evidence type="ECO:0000313" key="2">
    <source>
        <dbReference type="Proteomes" id="UP000800235"/>
    </source>
</evidence>
<gene>
    <name evidence="1" type="ORF">EJ08DRAFT_651228</name>
</gene>
<comment type="caution">
    <text evidence="1">The sequence shown here is derived from an EMBL/GenBank/DDBJ whole genome shotgun (WGS) entry which is preliminary data.</text>
</comment>
<protein>
    <submittedName>
        <fullName evidence="1">Uncharacterized protein</fullName>
    </submittedName>
</protein>
<dbReference type="Proteomes" id="UP000800235">
    <property type="component" value="Unassembled WGS sequence"/>
</dbReference>
<proteinExistence type="predicted"/>
<dbReference type="AlphaFoldDB" id="A0A9P4TX01"/>
<keyword evidence="2" id="KW-1185">Reference proteome</keyword>
<evidence type="ECO:0000313" key="1">
    <source>
        <dbReference type="EMBL" id="KAF2427818.1"/>
    </source>
</evidence>
<dbReference type="EMBL" id="MU007057">
    <property type="protein sequence ID" value="KAF2427818.1"/>
    <property type="molecule type" value="Genomic_DNA"/>
</dbReference>